<gene>
    <name evidence="4" type="ORF">FKW44_001696</name>
</gene>
<dbReference type="Gene3D" id="3.40.50.300">
    <property type="entry name" value="P-loop containing nucleotide triphosphate hydrolases"/>
    <property type="match status" value="1"/>
</dbReference>
<keyword evidence="2" id="KW-0547">Nucleotide-binding</keyword>
<dbReference type="GO" id="GO:0006139">
    <property type="term" value="P:nucleobase-containing compound metabolic process"/>
    <property type="evidence" value="ECO:0007669"/>
    <property type="project" value="InterPro"/>
</dbReference>
<name>A0A7T8KJ33_CALRO</name>
<evidence type="ECO:0000313" key="5">
    <source>
        <dbReference type="Proteomes" id="UP000595437"/>
    </source>
</evidence>
<evidence type="ECO:0000256" key="1">
    <source>
        <dbReference type="ARBA" id="ARBA00022679"/>
    </source>
</evidence>
<keyword evidence="1" id="KW-0808">Transferase</keyword>
<evidence type="ECO:0000313" key="4">
    <source>
        <dbReference type="EMBL" id="QQP56880.1"/>
    </source>
</evidence>
<feature type="non-terminal residue" evidence="4">
    <location>
        <position position="1"/>
    </location>
</feature>
<protein>
    <submittedName>
        <fullName evidence="4">Putative adenylate kinase isoenzyme F38B24</fullName>
    </submittedName>
</protein>
<dbReference type="InterPro" id="IPR027417">
    <property type="entry name" value="P-loop_NTPase"/>
</dbReference>
<dbReference type="GO" id="GO:0005524">
    <property type="term" value="F:ATP binding"/>
    <property type="evidence" value="ECO:0007669"/>
    <property type="project" value="InterPro"/>
</dbReference>
<dbReference type="CDD" id="cd01428">
    <property type="entry name" value="ADK"/>
    <property type="match status" value="1"/>
</dbReference>
<accession>A0A7T8KJ33</accession>
<dbReference type="InterPro" id="IPR000850">
    <property type="entry name" value="Adenylat/UMP-CMP_kin"/>
</dbReference>
<reference evidence="5" key="1">
    <citation type="submission" date="2021-01" db="EMBL/GenBank/DDBJ databases">
        <title>Caligus Genome Assembly.</title>
        <authorList>
            <person name="Gallardo-Escarate C."/>
        </authorList>
    </citation>
    <scope>NUCLEOTIDE SEQUENCE [LARGE SCALE GENOMIC DNA]</scope>
</reference>
<dbReference type="AlphaFoldDB" id="A0A7T8KJ33"/>
<dbReference type="SUPFAM" id="SSF52540">
    <property type="entry name" value="P-loop containing nucleoside triphosphate hydrolases"/>
    <property type="match status" value="1"/>
</dbReference>
<organism evidence="4 5">
    <name type="scientific">Caligus rogercresseyi</name>
    <name type="common">Sea louse</name>
    <dbReference type="NCBI Taxonomy" id="217165"/>
    <lineage>
        <taxon>Eukaryota</taxon>
        <taxon>Metazoa</taxon>
        <taxon>Ecdysozoa</taxon>
        <taxon>Arthropoda</taxon>
        <taxon>Crustacea</taxon>
        <taxon>Multicrustacea</taxon>
        <taxon>Hexanauplia</taxon>
        <taxon>Copepoda</taxon>
        <taxon>Siphonostomatoida</taxon>
        <taxon>Caligidae</taxon>
        <taxon>Caligus</taxon>
    </lineage>
</organism>
<dbReference type="GO" id="GO:0019205">
    <property type="term" value="F:nucleobase-containing compound kinase activity"/>
    <property type="evidence" value="ECO:0007669"/>
    <property type="project" value="InterPro"/>
</dbReference>
<dbReference type="OrthoDB" id="442176at2759"/>
<dbReference type="InterPro" id="IPR033690">
    <property type="entry name" value="Adenylat_kinase_CS"/>
</dbReference>
<evidence type="ECO:0000256" key="2">
    <source>
        <dbReference type="ARBA" id="ARBA00022741"/>
    </source>
</evidence>
<dbReference type="Proteomes" id="UP000595437">
    <property type="component" value="Chromosome 1"/>
</dbReference>
<dbReference type="PANTHER" id="PTHR23359">
    <property type="entry name" value="NUCLEOTIDE KINASE"/>
    <property type="match status" value="1"/>
</dbReference>
<evidence type="ECO:0000256" key="3">
    <source>
        <dbReference type="ARBA" id="ARBA00022777"/>
    </source>
</evidence>
<keyword evidence="5" id="KW-1185">Reference proteome</keyword>
<proteinExistence type="predicted"/>
<sequence>GTQCDRIVKKYGFTHLSSGDLLRAEVQSGSARGKELTAIMEKGDLVPLVSYAQEFGGSKGFLIDGYPREIDQGKEFEKQICPCTKIIYFEVSDSCMTERLLNRAKSAGPRPEGIPTQMRHCKNINYTTKQFNESLSCFETPLRFQPKTAEATYGSTEYRSNG</sequence>
<dbReference type="EMBL" id="CP045890">
    <property type="protein sequence ID" value="QQP56880.1"/>
    <property type="molecule type" value="Genomic_DNA"/>
</dbReference>
<keyword evidence="3 4" id="KW-0418">Kinase</keyword>
<dbReference type="PROSITE" id="PS00113">
    <property type="entry name" value="ADENYLATE_KINASE"/>
    <property type="match status" value="1"/>
</dbReference>
<dbReference type="Pfam" id="PF00406">
    <property type="entry name" value="ADK"/>
    <property type="match status" value="1"/>
</dbReference>